<reference evidence="2 3" key="1">
    <citation type="journal article" date="2012" name="Science">
        <title>The Paleozoic origin of enzymatic lignin decomposition reconstructed from 31 fungal genomes.</title>
        <authorList>
            <person name="Floudas D."/>
            <person name="Binder M."/>
            <person name="Riley R."/>
            <person name="Barry K."/>
            <person name="Blanchette R.A."/>
            <person name="Henrissat B."/>
            <person name="Martinez A.T."/>
            <person name="Otillar R."/>
            <person name="Spatafora J.W."/>
            <person name="Yadav J.S."/>
            <person name="Aerts A."/>
            <person name="Benoit I."/>
            <person name="Boyd A."/>
            <person name="Carlson A."/>
            <person name="Copeland A."/>
            <person name="Coutinho P.M."/>
            <person name="de Vries R.P."/>
            <person name="Ferreira P."/>
            <person name="Findley K."/>
            <person name="Foster B."/>
            <person name="Gaskell J."/>
            <person name="Glotzer D."/>
            <person name="Gorecki P."/>
            <person name="Heitman J."/>
            <person name="Hesse C."/>
            <person name="Hori C."/>
            <person name="Igarashi K."/>
            <person name="Jurgens J.A."/>
            <person name="Kallen N."/>
            <person name="Kersten P."/>
            <person name="Kohler A."/>
            <person name="Kuees U."/>
            <person name="Kumar T.K.A."/>
            <person name="Kuo A."/>
            <person name="LaButti K."/>
            <person name="Larrondo L.F."/>
            <person name="Lindquist E."/>
            <person name="Ling A."/>
            <person name="Lombard V."/>
            <person name="Lucas S."/>
            <person name="Lundell T."/>
            <person name="Martin R."/>
            <person name="McLaughlin D.J."/>
            <person name="Morgenstern I."/>
            <person name="Morin E."/>
            <person name="Murat C."/>
            <person name="Nagy L.G."/>
            <person name="Nolan M."/>
            <person name="Ohm R.A."/>
            <person name="Patyshakuliyeva A."/>
            <person name="Rokas A."/>
            <person name="Ruiz-Duenas F.J."/>
            <person name="Sabat G."/>
            <person name="Salamov A."/>
            <person name="Samejima M."/>
            <person name="Schmutz J."/>
            <person name="Slot J.C."/>
            <person name="St John F."/>
            <person name="Stenlid J."/>
            <person name="Sun H."/>
            <person name="Sun S."/>
            <person name="Syed K."/>
            <person name="Tsang A."/>
            <person name="Wiebenga A."/>
            <person name="Young D."/>
            <person name="Pisabarro A."/>
            <person name="Eastwood D.C."/>
            <person name="Martin F."/>
            <person name="Cullen D."/>
            <person name="Grigoriev I.V."/>
            <person name="Hibbett D.S."/>
        </authorList>
    </citation>
    <scope>NUCLEOTIDE SEQUENCE [LARGE SCALE GENOMIC DNA]</scope>
    <source>
        <strain evidence="2 3">ATCC 11539</strain>
    </source>
</reference>
<dbReference type="STRING" id="670483.S7RT24"/>
<dbReference type="AlphaFoldDB" id="S7RT24"/>
<feature type="region of interest" description="Disordered" evidence="1">
    <location>
        <begin position="34"/>
        <end position="54"/>
    </location>
</feature>
<dbReference type="HOGENOM" id="CLU_1518020_0_0_1"/>
<dbReference type="RefSeq" id="XP_007865014.1">
    <property type="nucleotide sequence ID" value="XM_007866823.1"/>
</dbReference>
<sequence>MAYEQERHVIVAGETKSGATVDGHVQHASARASIASTNHVPKPGIPYEAPSTSLQADQYQDPSASYQNIDPSLQLHHSVGVAGVQHTPEVHVPHYPVQTSYQQHIPNIPPFPMHPQSHPGMMQHAEAYASLPSTSHSMMDFPMPQNQGGHYSNFSVMESDYAAQDFQGRMVSAERFG</sequence>
<keyword evidence="3" id="KW-1185">Reference proteome</keyword>
<dbReference type="GeneID" id="19303893"/>
<evidence type="ECO:0000313" key="2">
    <source>
        <dbReference type="EMBL" id="EPQ56249.1"/>
    </source>
</evidence>
<name>S7RT24_GLOTA</name>
<dbReference type="Proteomes" id="UP000030669">
    <property type="component" value="Unassembled WGS sequence"/>
</dbReference>
<proteinExistence type="predicted"/>
<gene>
    <name evidence="2" type="ORF">GLOTRDRAFT_138033</name>
</gene>
<protein>
    <submittedName>
        <fullName evidence="2">Uncharacterized protein</fullName>
    </submittedName>
</protein>
<accession>S7RT24</accession>
<organism evidence="2 3">
    <name type="scientific">Gloeophyllum trabeum (strain ATCC 11539 / FP-39264 / Madison 617)</name>
    <name type="common">Brown rot fungus</name>
    <dbReference type="NCBI Taxonomy" id="670483"/>
    <lineage>
        <taxon>Eukaryota</taxon>
        <taxon>Fungi</taxon>
        <taxon>Dikarya</taxon>
        <taxon>Basidiomycota</taxon>
        <taxon>Agaricomycotina</taxon>
        <taxon>Agaricomycetes</taxon>
        <taxon>Gloeophyllales</taxon>
        <taxon>Gloeophyllaceae</taxon>
        <taxon>Gloeophyllum</taxon>
    </lineage>
</organism>
<dbReference type="KEGG" id="gtr:GLOTRDRAFT_138033"/>
<dbReference type="EMBL" id="KB469300">
    <property type="protein sequence ID" value="EPQ56249.1"/>
    <property type="molecule type" value="Genomic_DNA"/>
</dbReference>
<evidence type="ECO:0000313" key="3">
    <source>
        <dbReference type="Proteomes" id="UP000030669"/>
    </source>
</evidence>
<evidence type="ECO:0000256" key="1">
    <source>
        <dbReference type="SAM" id="MobiDB-lite"/>
    </source>
</evidence>